<proteinExistence type="predicted"/>
<dbReference type="Gene3D" id="3.40.50.1820">
    <property type="entry name" value="alpha/beta hydrolase"/>
    <property type="match status" value="1"/>
</dbReference>
<dbReference type="EMBL" id="WEGJ01000041">
    <property type="protein sequence ID" value="MQY15888.1"/>
    <property type="molecule type" value="Genomic_DNA"/>
</dbReference>
<keyword evidence="3" id="KW-1185">Reference proteome</keyword>
<evidence type="ECO:0000313" key="2">
    <source>
        <dbReference type="EMBL" id="MQY15888.1"/>
    </source>
</evidence>
<dbReference type="Proteomes" id="UP000466345">
    <property type="component" value="Unassembled WGS sequence"/>
</dbReference>
<reference evidence="2 3" key="1">
    <citation type="submission" date="2019-10" db="EMBL/GenBank/DDBJ databases">
        <title>Streptomyces smaragdinus sp. nov. and Streptomyces fabii sp. nov., isolated from the gut of fungus growing-termite Macrotermes natalensis.</title>
        <authorList>
            <person name="Schwitalla J."/>
            <person name="Benndorf R."/>
            <person name="Martin K."/>
            <person name="De Beer W."/>
            <person name="Kaster A.-K."/>
            <person name="Vollmers J."/>
            <person name="Poulsen M."/>
            <person name="Beemelmanns C."/>
        </authorList>
    </citation>
    <scope>NUCLEOTIDE SEQUENCE [LARGE SCALE GENOMIC DNA]</scope>
    <source>
        <strain evidence="2 3">RB5</strain>
    </source>
</reference>
<accession>A0A7K0CQX7</accession>
<evidence type="ECO:0000313" key="3">
    <source>
        <dbReference type="Proteomes" id="UP000466345"/>
    </source>
</evidence>
<comment type="caution">
    <text evidence="2">The sequence shown here is derived from an EMBL/GenBank/DDBJ whole genome shotgun (WGS) entry which is preliminary data.</text>
</comment>
<evidence type="ECO:0000256" key="1">
    <source>
        <dbReference type="SAM" id="MobiDB-lite"/>
    </source>
</evidence>
<dbReference type="AlphaFoldDB" id="A0A7K0CQX7"/>
<protein>
    <recommendedName>
        <fullName evidence="4">Alpha/beta hydrolase</fullName>
    </recommendedName>
</protein>
<dbReference type="SUPFAM" id="SSF53474">
    <property type="entry name" value="alpha/beta-Hydrolases"/>
    <property type="match status" value="1"/>
</dbReference>
<sequence length="247" mass="26163">MRSAGDGRSREATLGRPYGTAGTPQGVALVLPSGAARGAGRPTRRSVAAVAALARCLARRGRSDALGVHVVRYRVRGWNDSAADPVRDASWALDEVVRRHGDVPVSLIGVDMGARAALRASGHPAVVSVVALEPWLPGEAVATEPVKQLSGRRVLLVHGTDDERTDPELSYRLAERVKKANREVCRFEVHSDAHGLGGHRAEVMALTADFVLGSLFERDFARPVADALAAPPPLGLRMPLAVGFGGR</sequence>
<organism evidence="2 3">
    <name type="scientific">Streptomyces smaragdinus</name>
    <dbReference type="NCBI Taxonomy" id="2585196"/>
    <lineage>
        <taxon>Bacteria</taxon>
        <taxon>Bacillati</taxon>
        <taxon>Actinomycetota</taxon>
        <taxon>Actinomycetes</taxon>
        <taxon>Kitasatosporales</taxon>
        <taxon>Streptomycetaceae</taxon>
        <taxon>Streptomyces</taxon>
    </lineage>
</organism>
<dbReference type="InterPro" id="IPR029058">
    <property type="entry name" value="AB_hydrolase_fold"/>
</dbReference>
<evidence type="ECO:0008006" key="4">
    <source>
        <dbReference type="Google" id="ProtNLM"/>
    </source>
</evidence>
<gene>
    <name evidence="2" type="ORF">SRB5_60800</name>
</gene>
<name>A0A7K0CQX7_9ACTN</name>
<dbReference type="OrthoDB" id="3366509at2"/>
<feature type="compositionally biased region" description="Basic and acidic residues" evidence="1">
    <location>
        <begin position="1"/>
        <end position="13"/>
    </location>
</feature>
<feature type="region of interest" description="Disordered" evidence="1">
    <location>
        <begin position="1"/>
        <end position="20"/>
    </location>
</feature>